<dbReference type="AlphaFoldDB" id="A0AA35V866"/>
<evidence type="ECO:0000256" key="2">
    <source>
        <dbReference type="RuleBase" id="RU003749"/>
    </source>
</evidence>
<dbReference type="Pfam" id="PF01740">
    <property type="entry name" value="STAS"/>
    <property type="match status" value="1"/>
</dbReference>
<accession>A0AA35V866</accession>
<dbReference type="NCBIfam" id="TIGR00377">
    <property type="entry name" value="ant_ant_sig"/>
    <property type="match status" value="1"/>
</dbReference>
<dbReference type="InterPro" id="IPR003658">
    <property type="entry name" value="Anti-sigma_ant"/>
</dbReference>
<evidence type="ECO:0000313" key="4">
    <source>
        <dbReference type="EMBL" id="CAI8875185.1"/>
    </source>
</evidence>
<dbReference type="PANTHER" id="PTHR33495">
    <property type="entry name" value="ANTI-SIGMA FACTOR ANTAGONIST TM_1081-RELATED-RELATED"/>
    <property type="match status" value="1"/>
</dbReference>
<sequence>MGRSLWQDGESGVMNLTTETVDGKTVLRLGEPRLDAHNSGELKDFMLRLLEGGGRHLIVDLSPVSFIDSSGLGALLSGQKNAALRSGAFMLAGLQPRVHAMFELTRLHRVFEIYSTVEEALRGE</sequence>
<dbReference type="InterPro" id="IPR036513">
    <property type="entry name" value="STAS_dom_sf"/>
</dbReference>
<dbReference type="PROSITE" id="PS50801">
    <property type="entry name" value="STAS"/>
    <property type="match status" value="1"/>
</dbReference>
<dbReference type="InterPro" id="IPR002645">
    <property type="entry name" value="STAS_dom"/>
</dbReference>
<dbReference type="EMBL" id="OX458332">
    <property type="protein sequence ID" value="CAI8875185.1"/>
    <property type="molecule type" value="Genomic_DNA"/>
</dbReference>
<proteinExistence type="inferred from homology"/>
<dbReference type="CDD" id="cd07043">
    <property type="entry name" value="STAS_anti-anti-sigma_factors"/>
    <property type="match status" value="1"/>
</dbReference>
<gene>
    <name evidence="4" type="ORF">MCNOR_2950</name>
</gene>
<dbReference type="GO" id="GO:0043856">
    <property type="term" value="F:anti-sigma factor antagonist activity"/>
    <property type="evidence" value="ECO:0007669"/>
    <property type="project" value="InterPro"/>
</dbReference>
<protein>
    <recommendedName>
        <fullName evidence="2">Anti-sigma factor antagonist</fullName>
    </recommendedName>
</protein>
<dbReference type="SUPFAM" id="SSF52091">
    <property type="entry name" value="SpoIIaa-like"/>
    <property type="match status" value="1"/>
</dbReference>
<dbReference type="PANTHER" id="PTHR33495:SF2">
    <property type="entry name" value="ANTI-SIGMA FACTOR ANTAGONIST TM_1081-RELATED"/>
    <property type="match status" value="1"/>
</dbReference>
<organism evidence="4 5">
    <name type="scientific">Methylococcus capsulatus</name>
    <dbReference type="NCBI Taxonomy" id="414"/>
    <lineage>
        <taxon>Bacteria</taxon>
        <taxon>Pseudomonadati</taxon>
        <taxon>Pseudomonadota</taxon>
        <taxon>Gammaproteobacteria</taxon>
        <taxon>Methylococcales</taxon>
        <taxon>Methylococcaceae</taxon>
        <taxon>Methylococcus</taxon>
    </lineage>
</organism>
<reference evidence="4" key="1">
    <citation type="submission" date="2023-03" db="EMBL/GenBank/DDBJ databases">
        <authorList>
            <person name="Pearce D."/>
        </authorList>
    </citation>
    <scope>NUCLEOTIDE SEQUENCE</scope>
    <source>
        <strain evidence="4">Mc</strain>
    </source>
</reference>
<evidence type="ECO:0000313" key="5">
    <source>
        <dbReference type="Proteomes" id="UP001158598"/>
    </source>
</evidence>
<dbReference type="Gene3D" id="3.30.750.24">
    <property type="entry name" value="STAS domain"/>
    <property type="match status" value="1"/>
</dbReference>
<name>A0AA35V866_METCP</name>
<dbReference type="Proteomes" id="UP001158598">
    <property type="component" value="Chromosome"/>
</dbReference>
<evidence type="ECO:0000256" key="1">
    <source>
        <dbReference type="ARBA" id="ARBA00009013"/>
    </source>
</evidence>
<feature type="domain" description="STAS" evidence="3">
    <location>
        <begin position="34"/>
        <end position="124"/>
    </location>
</feature>
<comment type="similarity">
    <text evidence="1 2">Belongs to the anti-sigma-factor antagonist family.</text>
</comment>
<evidence type="ECO:0000259" key="3">
    <source>
        <dbReference type="PROSITE" id="PS50801"/>
    </source>
</evidence>